<name>A0ABD3MRK3_9STRA</name>
<proteinExistence type="inferred from homology"/>
<dbReference type="InterPro" id="IPR036852">
    <property type="entry name" value="Peptidase_S8/S53_dom_sf"/>
</dbReference>
<dbReference type="GO" id="GO:0004252">
    <property type="term" value="F:serine-type endopeptidase activity"/>
    <property type="evidence" value="ECO:0007669"/>
    <property type="project" value="UniProtKB-EC"/>
</dbReference>
<dbReference type="EMBL" id="JALLAZ020001727">
    <property type="protein sequence ID" value="KAL3766563.1"/>
    <property type="molecule type" value="Genomic_DNA"/>
</dbReference>
<dbReference type="Gene3D" id="3.40.50.200">
    <property type="entry name" value="Peptidase S8/S53 domain"/>
    <property type="match status" value="1"/>
</dbReference>
<evidence type="ECO:0000256" key="4">
    <source>
        <dbReference type="ARBA" id="ARBA00022825"/>
    </source>
</evidence>
<comment type="catalytic activity">
    <reaction evidence="5">
        <text>Hydrolysis of proteins with broad specificity for peptide bonds, and a preference for a large uncharged residue in P1. Hydrolyzes peptide amides.</text>
        <dbReference type="EC" id="3.4.21.62"/>
    </reaction>
</comment>
<dbReference type="InterPro" id="IPR010259">
    <property type="entry name" value="S8pro/Inhibitor_I9"/>
</dbReference>
<dbReference type="InterPro" id="IPR023828">
    <property type="entry name" value="Peptidase_S8_Ser-AS"/>
</dbReference>
<feature type="domain" description="Peptidase S8/S53" evidence="9">
    <location>
        <begin position="155"/>
        <end position="330"/>
    </location>
</feature>
<dbReference type="InterPro" id="IPR050131">
    <property type="entry name" value="Peptidase_S8_subtilisin-like"/>
</dbReference>
<evidence type="ECO:0000259" key="10">
    <source>
        <dbReference type="Pfam" id="PF05922"/>
    </source>
</evidence>
<feature type="signal peptide" evidence="8">
    <location>
        <begin position="1"/>
        <end position="18"/>
    </location>
</feature>
<keyword evidence="3" id="KW-0378">Hydrolase</keyword>
<evidence type="ECO:0000259" key="9">
    <source>
        <dbReference type="Pfam" id="PF00082"/>
    </source>
</evidence>
<dbReference type="PROSITE" id="PS00137">
    <property type="entry name" value="SUBTILASE_HIS"/>
    <property type="match status" value="1"/>
</dbReference>
<comment type="caution">
    <text evidence="7">Lacks conserved residue(s) required for the propagation of feature annotation.</text>
</comment>
<dbReference type="PANTHER" id="PTHR43806">
    <property type="entry name" value="PEPTIDASE S8"/>
    <property type="match status" value="1"/>
</dbReference>
<dbReference type="GO" id="GO:0006508">
    <property type="term" value="P:proteolysis"/>
    <property type="evidence" value="ECO:0007669"/>
    <property type="project" value="UniProtKB-KW"/>
</dbReference>
<dbReference type="PROSITE" id="PS51892">
    <property type="entry name" value="SUBTILASE"/>
    <property type="match status" value="1"/>
</dbReference>
<gene>
    <name evidence="11" type="ORF">ACHAW5_003866</name>
</gene>
<keyword evidence="2" id="KW-0645">Protease</keyword>
<organism evidence="11 12">
    <name type="scientific">Stephanodiscus triporus</name>
    <dbReference type="NCBI Taxonomy" id="2934178"/>
    <lineage>
        <taxon>Eukaryota</taxon>
        <taxon>Sar</taxon>
        <taxon>Stramenopiles</taxon>
        <taxon>Ochrophyta</taxon>
        <taxon>Bacillariophyta</taxon>
        <taxon>Coscinodiscophyceae</taxon>
        <taxon>Thalassiosirophycidae</taxon>
        <taxon>Stephanodiscales</taxon>
        <taxon>Stephanodiscaceae</taxon>
        <taxon>Stephanodiscus</taxon>
    </lineage>
</organism>
<dbReference type="InterPro" id="IPR022398">
    <property type="entry name" value="Peptidase_S8_His-AS"/>
</dbReference>
<dbReference type="PRINTS" id="PR00723">
    <property type="entry name" value="SUBTILISIN"/>
</dbReference>
<reference evidence="11 12" key="1">
    <citation type="submission" date="2024-10" db="EMBL/GenBank/DDBJ databases">
        <title>Updated reference genomes for cyclostephanoid diatoms.</title>
        <authorList>
            <person name="Roberts W.R."/>
            <person name="Alverson A.J."/>
        </authorList>
    </citation>
    <scope>NUCLEOTIDE SEQUENCE [LARGE SCALE GENOMIC DNA]</scope>
    <source>
        <strain evidence="11 12">AJA276-08</strain>
    </source>
</reference>
<sequence>MNLANAFAVLLLTQMAVAEDVQGQRSVRGAEERKTYIVTFNSGKPEEMANGLAKFSGGEVNHVYTHVLNGAALTIPAQAAAALAKNPAIERIEEDQEATAFASATVESWGQNRIDQCALLLDGTTFNRMDASSVRVSLTQASTGSYYTRRYFPPTDGYGHGTHVASTVCGHKYGVVTCKELCAVKVLSDSGSGSYSNIIAGIEFVVKNCANGMKCVANMSLGGGFSTSLNTAVNNAVDLGVTFVVAAGNSNADACYYSPASASKAITVGAIDSSDNLPSWTNYGLCVDVYGPGVSIKAAWIGSTSATNTISGTSMASPHTCGLAAAALELGMADPETDLKGRATNKTIDCRSPGTGISVNPNLDCSSTTLDCPH</sequence>
<dbReference type="CDD" id="cd04077">
    <property type="entry name" value="Peptidases_S8_PCSK9_ProteinaseK_like"/>
    <property type="match status" value="1"/>
</dbReference>
<keyword evidence="8" id="KW-0732">Signal</keyword>
<dbReference type="PROSITE" id="PS00138">
    <property type="entry name" value="SUBTILASE_SER"/>
    <property type="match status" value="1"/>
</dbReference>
<dbReference type="InterPro" id="IPR034193">
    <property type="entry name" value="PCSK9_ProteinaseK-like"/>
</dbReference>
<dbReference type="InterPro" id="IPR015500">
    <property type="entry name" value="Peptidase_S8_subtilisin-rel"/>
</dbReference>
<dbReference type="SUPFAM" id="SSF52743">
    <property type="entry name" value="Subtilisin-like"/>
    <property type="match status" value="1"/>
</dbReference>
<evidence type="ECO:0000313" key="11">
    <source>
        <dbReference type="EMBL" id="KAL3766563.1"/>
    </source>
</evidence>
<dbReference type="SUPFAM" id="SSF54897">
    <property type="entry name" value="Protease propeptides/inhibitors"/>
    <property type="match status" value="1"/>
</dbReference>
<feature type="domain" description="Inhibitor I9" evidence="10">
    <location>
        <begin position="55"/>
        <end position="97"/>
    </location>
</feature>
<dbReference type="AlphaFoldDB" id="A0ABD3MRK3"/>
<dbReference type="Pfam" id="PF05922">
    <property type="entry name" value="Inhibitor_I9"/>
    <property type="match status" value="1"/>
</dbReference>
<dbReference type="Gene3D" id="3.30.70.80">
    <property type="entry name" value="Peptidase S8 propeptide/proteinase inhibitor I9"/>
    <property type="match status" value="1"/>
</dbReference>
<comment type="similarity">
    <text evidence="1 7">Belongs to the peptidase S8 family.</text>
</comment>
<feature type="chain" id="PRO_5044827375" description="subtilisin" evidence="8">
    <location>
        <begin position="19"/>
        <end position="374"/>
    </location>
</feature>
<protein>
    <recommendedName>
        <fullName evidence="6">subtilisin</fullName>
        <ecNumber evidence="6">3.4.21.62</ecNumber>
    </recommendedName>
</protein>
<dbReference type="PANTHER" id="PTHR43806:SF11">
    <property type="entry name" value="CEREVISIN-RELATED"/>
    <property type="match status" value="1"/>
</dbReference>
<dbReference type="InterPro" id="IPR037045">
    <property type="entry name" value="S8pro/Inhibitor_I9_sf"/>
</dbReference>
<keyword evidence="4" id="KW-0720">Serine protease</keyword>
<evidence type="ECO:0000256" key="7">
    <source>
        <dbReference type="PROSITE-ProRule" id="PRU01240"/>
    </source>
</evidence>
<evidence type="ECO:0000256" key="1">
    <source>
        <dbReference type="ARBA" id="ARBA00011073"/>
    </source>
</evidence>
<dbReference type="EC" id="3.4.21.62" evidence="6"/>
<dbReference type="Proteomes" id="UP001530315">
    <property type="component" value="Unassembled WGS sequence"/>
</dbReference>
<dbReference type="InterPro" id="IPR000209">
    <property type="entry name" value="Peptidase_S8/S53_dom"/>
</dbReference>
<evidence type="ECO:0000256" key="3">
    <source>
        <dbReference type="ARBA" id="ARBA00022801"/>
    </source>
</evidence>
<accession>A0ABD3MRK3</accession>
<keyword evidence="12" id="KW-1185">Reference proteome</keyword>
<evidence type="ECO:0000256" key="5">
    <source>
        <dbReference type="ARBA" id="ARBA00023529"/>
    </source>
</evidence>
<evidence type="ECO:0000256" key="6">
    <source>
        <dbReference type="ARBA" id="ARBA00023619"/>
    </source>
</evidence>
<evidence type="ECO:0000256" key="2">
    <source>
        <dbReference type="ARBA" id="ARBA00022670"/>
    </source>
</evidence>
<evidence type="ECO:0000256" key="8">
    <source>
        <dbReference type="SAM" id="SignalP"/>
    </source>
</evidence>
<comment type="caution">
    <text evidence="11">The sequence shown here is derived from an EMBL/GenBank/DDBJ whole genome shotgun (WGS) entry which is preliminary data.</text>
</comment>
<dbReference type="Pfam" id="PF00082">
    <property type="entry name" value="Peptidase_S8"/>
    <property type="match status" value="1"/>
</dbReference>
<evidence type="ECO:0000313" key="12">
    <source>
        <dbReference type="Proteomes" id="UP001530315"/>
    </source>
</evidence>